<evidence type="ECO:0000313" key="7">
    <source>
        <dbReference type="Proteomes" id="UP000694402"/>
    </source>
</evidence>
<sequence length="199" mass="23011">MISQKAFEGLFVLFMCIYYPGLAGFICFLEGYYIVLITKRRKMADIGEIDNTNVIYIPNDSVRVMHPDEARYNRQLNTLYFTGDFLLSFHFPLSLNPFLQYNLTLLHSPCDPGTMVEVHIQSSRQDSFNIFEDKGLPTQGSGSVFHSLQCEPYGQYDMVHPDWLMCIIHGFCGQSSILFVLQMLLYPCTLWCIVYKNRP</sequence>
<dbReference type="InterPro" id="IPR002013">
    <property type="entry name" value="SAC_dom"/>
</dbReference>
<comment type="subcellular location">
    <subcellularLocation>
        <location evidence="1">Endomembrane system</location>
    </subcellularLocation>
</comment>
<dbReference type="Ensembl" id="ENSOTST00005168425.1">
    <property type="protein sequence ID" value="ENSOTSP00005109527.1"/>
    <property type="gene ID" value="ENSOTSG00005076357.1"/>
</dbReference>
<evidence type="ECO:0000256" key="4">
    <source>
        <dbReference type="SAM" id="Phobius"/>
    </source>
</evidence>
<dbReference type="PANTHER" id="PTHR45738">
    <property type="entry name" value="POLYPHOSPHOINOSITIDE PHOSPHATASE"/>
    <property type="match status" value="1"/>
</dbReference>
<dbReference type="GO" id="GO:0012505">
    <property type="term" value="C:endomembrane system"/>
    <property type="evidence" value="ECO:0007669"/>
    <property type="project" value="UniProtKB-SubCell"/>
</dbReference>
<keyword evidence="2" id="KW-0378">Hydrolase</keyword>
<dbReference type="Pfam" id="PF02383">
    <property type="entry name" value="Syja_N"/>
    <property type="match status" value="1"/>
</dbReference>
<feature type="transmembrane region" description="Helical" evidence="4">
    <location>
        <begin position="12"/>
        <end position="35"/>
    </location>
</feature>
<keyword evidence="4" id="KW-1133">Transmembrane helix</keyword>
<evidence type="ECO:0000256" key="1">
    <source>
        <dbReference type="ARBA" id="ARBA00004308"/>
    </source>
</evidence>
<feature type="domain" description="SAC" evidence="5">
    <location>
        <begin position="21"/>
        <end position="177"/>
    </location>
</feature>
<evidence type="ECO:0000313" key="6">
    <source>
        <dbReference type="Ensembl" id="ENSOTSP00005109527.1"/>
    </source>
</evidence>
<dbReference type="GO" id="GO:0046856">
    <property type="term" value="P:phosphatidylinositol dephosphorylation"/>
    <property type="evidence" value="ECO:0007669"/>
    <property type="project" value="InterPro"/>
</dbReference>
<evidence type="ECO:0000259" key="5">
    <source>
        <dbReference type="Pfam" id="PF02383"/>
    </source>
</evidence>
<dbReference type="AlphaFoldDB" id="A0AAZ3NYJ7"/>
<dbReference type="InterPro" id="IPR043573">
    <property type="entry name" value="Fig4-like"/>
</dbReference>
<keyword evidence="7" id="KW-1185">Reference proteome</keyword>
<reference evidence="7" key="1">
    <citation type="journal article" date="2018" name="PLoS ONE">
        <title>Chinook salmon (Oncorhynchus tshawytscha) genome and transcriptome.</title>
        <authorList>
            <person name="Christensen K.A."/>
            <person name="Leong J.S."/>
            <person name="Sakhrani D."/>
            <person name="Biagi C.A."/>
            <person name="Minkley D.R."/>
            <person name="Withler R.E."/>
            <person name="Rondeau E.B."/>
            <person name="Koop B.F."/>
            <person name="Devlin R.H."/>
        </authorList>
    </citation>
    <scope>NUCLEOTIDE SEQUENCE [LARGE SCALE GENOMIC DNA]</scope>
</reference>
<reference evidence="6" key="2">
    <citation type="submission" date="2025-08" db="UniProtKB">
        <authorList>
            <consortium name="Ensembl"/>
        </authorList>
    </citation>
    <scope>IDENTIFICATION</scope>
</reference>
<dbReference type="Proteomes" id="UP000694402">
    <property type="component" value="Unassembled WGS sequence"/>
</dbReference>
<keyword evidence="3 4" id="KW-0472">Membrane</keyword>
<reference evidence="6" key="3">
    <citation type="submission" date="2025-09" db="UniProtKB">
        <authorList>
            <consortium name="Ensembl"/>
        </authorList>
    </citation>
    <scope>IDENTIFICATION</scope>
</reference>
<name>A0AAZ3NYJ7_ONCTS</name>
<dbReference type="PANTHER" id="PTHR45738:SF5">
    <property type="entry name" value="POLYPHOSPHOINOSITIDE PHOSPHATASE"/>
    <property type="match status" value="1"/>
</dbReference>
<dbReference type="GO" id="GO:0043813">
    <property type="term" value="F:phosphatidylinositol-3,5-bisphosphate 5-phosphatase activity"/>
    <property type="evidence" value="ECO:0007669"/>
    <property type="project" value="InterPro"/>
</dbReference>
<evidence type="ECO:0000256" key="3">
    <source>
        <dbReference type="ARBA" id="ARBA00023136"/>
    </source>
</evidence>
<dbReference type="GeneTree" id="ENSGT00990000211334"/>
<proteinExistence type="predicted"/>
<protein>
    <recommendedName>
        <fullName evidence="5">SAC domain-containing protein</fullName>
    </recommendedName>
</protein>
<accession>A0AAZ3NYJ7</accession>
<evidence type="ECO:0000256" key="2">
    <source>
        <dbReference type="ARBA" id="ARBA00022801"/>
    </source>
</evidence>
<organism evidence="6 7">
    <name type="scientific">Oncorhynchus tshawytscha</name>
    <name type="common">Chinook salmon</name>
    <name type="synonym">Salmo tshawytscha</name>
    <dbReference type="NCBI Taxonomy" id="74940"/>
    <lineage>
        <taxon>Eukaryota</taxon>
        <taxon>Metazoa</taxon>
        <taxon>Chordata</taxon>
        <taxon>Craniata</taxon>
        <taxon>Vertebrata</taxon>
        <taxon>Euteleostomi</taxon>
        <taxon>Actinopterygii</taxon>
        <taxon>Neopterygii</taxon>
        <taxon>Teleostei</taxon>
        <taxon>Protacanthopterygii</taxon>
        <taxon>Salmoniformes</taxon>
        <taxon>Salmonidae</taxon>
        <taxon>Salmoninae</taxon>
        <taxon>Oncorhynchus</taxon>
    </lineage>
</organism>
<keyword evidence="4" id="KW-0812">Transmembrane</keyword>